<reference evidence="3 4" key="1">
    <citation type="submission" date="2018-04" db="EMBL/GenBank/DDBJ databases">
        <title>Genome of Nocardioides gansuensis WSJ-1.</title>
        <authorList>
            <person name="Wu S."/>
            <person name="Wang G."/>
        </authorList>
    </citation>
    <scope>NUCLEOTIDE SEQUENCE [LARGE SCALE GENOMIC DNA]</scope>
    <source>
        <strain evidence="3 4">WSJ-1</strain>
    </source>
</reference>
<dbReference type="RefSeq" id="WP_116570348.1">
    <property type="nucleotide sequence ID" value="NZ_QDGZ01000001.1"/>
</dbReference>
<dbReference type="PANTHER" id="PTHR35174:SF3">
    <property type="entry name" value="BLL7171 PROTEIN"/>
    <property type="match status" value="1"/>
</dbReference>
<protein>
    <recommendedName>
        <fullName evidence="2">YCII-related domain-containing protein</fullName>
    </recommendedName>
</protein>
<dbReference type="Pfam" id="PF03795">
    <property type="entry name" value="YCII"/>
    <property type="match status" value="1"/>
</dbReference>
<evidence type="ECO:0000313" key="4">
    <source>
        <dbReference type="Proteomes" id="UP000246018"/>
    </source>
</evidence>
<dbReference type="AlphaFoldDB" id="A0A2T8FEV9"/>
<dbReference type="SUPFAM" id="SSF54909">
    <property type="entry name" value="Dimeric alpha+beta barrel"/>
    <property type="match status" value="1"/>
</dbReference>
<comment type="similarity">
    <text evidence="1">Belongs to the YciI family.</text>
</comment>
<dbReference type="InterPro" id="IPR011008">
    <property type="entry name" value="Dimeric_a/b-barrel"/>
</dbReference>
<comment type="caution">
    <text evidence="3">The sequence shown here is derived from an EMBL/GenBank/DDBJ whole genome shotgun (WGS) entry which is preliminary data.</text>
</comment>
<proteinExistence type="inferred from homology"/>
<name>A0A2T8FEV9_9ACTN</name>
<evidence type="ECO:0000313" key="3">
    <source>
        <dbReference type="EMBL" id="PVG84220.1"/>
    </source>
</evidence>
<feature type="domain" description="YCII-related" evidence="2">
    <location>
        <begin position="15"/>
        <end position="113"/>
    </location>
</feature>
<keyword evidence="4" id="KW-1185">Reference proteome</keyword>
<organism evidence="3 4">
    <name type="scientific">Nocardioides gansuensis</name>
    <dbReference type="NCBI Taxonomy" id="2138300"/>
    <lineage>
        <taxon>Bacteria</taxon>
        <taxon>Bacillati</taxon>
        <taxon>Actinomycetota</taxon>
        <taxon>Actinomycetes</taxon>
        <taxon>Propionibacteriales</taxon>
        <taxon>Nocardioidaceae</taxon>
        <taxon>Nocardioides</taxon>
    </lineage>
</organism>
<dbReference type="OrthoDB" id="668782at2"/>
<dbReference type="Proteomes" id="UP000246018">
    <property type="component" value="Unassembled WGS sequence"/>
</dbReference>
<gene>
    <name evidence="3" type="ORF">DDE18_00835</name>
</gene>
<accession>A0A2T8FEV9</accession>
<evidence type="ECO:0000259" key="2">
    <source>
        <dbReference type="Pfam" id="PF03795"/>
    </source>
</evidence>
<dbReference type="Gene3D" id="3.30.70.1060">
    <property type="entry name" value="Dimeric alpha+beta barrel"/>
    <property type="match status" value="1"/>
</dbReference>
<dbReference type="InterPro" id="IPR005545">
    <property type="entry name" value="YCII"/>
</dbReference>
<dbReference type="EMBL" id="QDGZ01000001">
    <property type="protein sequence ID" value="PVG84220.1"/>
    <property type="molecule type" value="Genomic_DNA"/>
</dbReference>
<dbReference type="PANTHER" id="PTHR35174">
    <property type="entry name" value="BLL7171 PROTEIN-RELATED"/>
    <property type="match status" value="1"/>
</dbReference>
<evidence type="ECO:0000256" key="1">
    <source>
        <dbReference type="ARBA" id="ARBA00007689"/>
    </source>
</evidence>
<sequence length="119" mass="12666">MTQYLLSVHQAEGDDMPTSMEELQPIFDAVDAFNQKVRDAGAWVFGGGLQGIESATTVDGTGDGAPVVTDGPFAESKEYLGGFWIIEAPDLDAALKWAAEGSAACRGKVEVRPFQEEPS</sequence>